<proteinExistence type="predicted"/>
<evidence type="ECO:0000313" key="2">
    <source>
        <dbReference type="EMBL" id="MFC6998207.1"/>
    </source>
</evidence>
<name>A0ABW2DJZ3_9BACT</name>
<keyword evidence="3" id="KW-1185">Reference proteome</keyword>
<organism evidence="2 3">
    <name type="scientific">Rufibacter roseus</name>
    <dbReference type="NCBI Taxonomy" id="1567108"/>
    <lineage>
        <taxon>Bacteria</taxon>
        <taxon>Pseudomonadati</taxon>
        <taxon>Bacteroidota</taxon>
        <taxon>Cytophagia</taxon>
        <taxon>Cytophagales</taxon>
        <taxon>Hymenobacteraceae</taxon>
        <taxon>Rufibacter</taxon>
    </lineage>
</organism>
<dbReference type="RefSeq" id="WP_066621441.1">
    <property type="nucleotide sequence ID" value="NZ_JBHSYQ010000004.1"/>
</dbReference>
<reference evidence="3" key="1">
    <citation type="journal article" date="2019" name="Int. J. Syst. Evol. Microbiol.">
        <title>The Global Catalogue of Microorganisms (GCM) 10K type strain sequencing project: providing services to taxonomists for standard genome sequencing and annotation.</title>
        <authorList>
            <consortium name="The Broad Institute Genomics Platform"/>
            <consortium name="The Broad Institute Genome Sequencing Center for Infectious Disease"/>
            <person name="Wu L."/>
            <person name="Ma J."/>
        </authorList>
    </citation>
    <scope>NUCLEOTIDE SEQUENCE [LARGE SCALE GENOMIC DNA]</scope>
    <source>
        <strain evidence="3">CGMCC 4.7393</strain>
    </source>
</reference>
<dbReference type="PANTHER" id="PTHR47619:SF1">
    <property type="entry name" value="EXODEOXYRIBONUCLEASE WALJ"/>
    <property type="match status" value="1"/>
</dbReference>
<gene>
    <name evidence="2" type="ORF">ACFQHR_11260</name>
</gene>
<evidence type="ECO:0000313" key="3">
    <source>
        <dbReference type="Proteomes" id="UP001596405"/>
    </source>
</evidence>
<dbReference type="InterPro" id="IPR036866">
    <property type="entry name" value="RibonucZ/Hydroxyglut_hydro"/>
</dbReference>
<dbReference type="Proteomes" id="UP001596405">
    <property type="component" value="Unassembled WGS sequence"/>
</dbReference>
<protein>
    <submittedName>
        <fullName evidence="2">MBL fold metallo-hydrolase</fullName>
    </submittedName>
</protein>
<dbReference type="SUPFAM" id="SSF56281">
    <property type="entry name" value="Metallo-hydrolase/oxidoreductase"/>
    <property type="match status" value="1"/>
</dbReference>
<dbReference type="InterPro" id="IPR052533">
    <property type="entry name" value="WalJ/YycJ-like"/>
</dbReference>
<dbReference type="EMBL" id="JBHSYQ010000004">
    <property type="protein sequence ID" value="MFC6998207.1"/>
    <property type="molecule type" value="Genomic_DNA"/>
</dbReference>
<sequence length="260" mass="29191">MDVFITSLNSGSNGNCYYVGNEWEAVLIDVGISCRETEKRMQRLGLSMGRVKAIFVSHEHSDHIRGVEVLAKRYQLPVFISQGTLQNSRLKLPLHLIMPLQADVPVQIGSLSVTAFPKFHDAADPHSFVVSCNSINVGVFTDIGVPCERLMYHFGQCHAAILEANYDEEMLANGHYPYYLKNRIRGGKGHLSNTQALDVFLNHRPPFMSHLLLAHLSKENNNAQMVQELFQAHAQGTEVVVASRYEETPVYQINLTEELV</sequence>
<dbReference type="InterPro" id="IPR001279">
    <property type="entry name" value="Metallo-B-lactamas"/>
</dbReference>
<dbReference type="PANTHER" id="PTHR47619">
    <property type="entry name" value="METALLO-HYDROLASE YYCJ-RELATED"/>
    <property type="match status" value="1"/>
</dbReference>
<dbReference type="Gene3D" id="3.60.15.10">
    <property type="entry name" value="Ribonuclease Z/Hydroxyacylglutathione hydrolase-like"/>
    <property type="match status" value="1"/>
</dbReference>
<evidence type="ECO:0000259" key="1">
    <source>
        <dbReference type="SMART" id="SM00849"/>
    </source>
</evidence>
<accession>A0ABW2DJZ3</accession>
<feature type="domain" description="Metallo-beta-lactamase" evidence="1">
    <location>
        <begin position="13"/>
        <end position="175"/>
    </location>
</feature>
<dbReference type="Pfam" id="PF12706">
    <property type="entry name" value="Lactamase_B_2"/>
    <property type="match status" value="1"/>
</dbReference>
<dbReference type="SMART" id="SM00849">
    <property type="entry name" value="Lactamase_B"/>
    <property type="match status" value="1"/>
</dbReference>
<comment type="caution">
    <text evidence="2">The sequence shown here is derived from an EMBL/GenBank/DDBJ whole genome shotgun (WGS) entry which is preliminary data.</text>
</comment>